<feature type="transmembrane region" description="Helical" evidence="1">
    <location>
        <begin position="20"/>
        <end position="42"/>
    </location>
</feature>
<reference evidence="2" key="1">
    <citation type="submission" date="2019-08" db="EMBL/GenBank/DDBJ databases">
        <authorList>
            <person name="Kucharzyk K."/>
            <person name="Murdoch R.W."/>
            <person name="Higgins S."/>
            <person name="Loffler F."/>
        </authorList>
    </citation>
    <scope>NUCLEOTIDE SEQUENCE</scope>
</reference>
<accession>A0A645F1H9</accession>
<dbReference type="AlphaFoldDB" id="A0A645F1H9"/>
<organism evidence="2">
    <name type="scientific">bioreactor metagenome</name>
    <dbReference type="NCBI Taxonomy" id="1076179"/>
    <lineage>
        <taxon>unclassified sequences</taxon>
        <taxon>metagenomes</taxon>
        <taxon>ecological metagenomes</taxon>
    </lineage>
</organism>
<name>A0A645F1H9_9ZZZZ</name>
<proteinExistence type="predicted"/>
<evidence type="ECO:0000256" key="1">
    <source>
        <dbReference type="SAM" id="Phobius"/>
    </source>
</evidence>
<dbReference type="EMBL" id="VSSQ01053247">
    <property type="protein sequence ID" value="MPN07289.1"/>
    <property type="molecule type" value="Genomic_DNA"/>
</dbReference>
<protein>
    <submittedName>
        <fullName evidence="2">Uncharacterized protein</fullName>
    </submittedName>
</protein>
<comment type="caution">
    <text evidence="2">The sequence shown here is derived from an EMBL/GenBank/DDBJ whole genome shotgun (WGS) entry which is preliminary data.</text>
</comment>
<keyword evidence="1" id="KW-0812">Transmembrane</keyword>
<keyword evidence="1" id="KW-1133">Transmembrane helix</keyword>
<gene>
    <name evidence="2" type="ORF">SDC9_154555</name>
</gene>
<keyword evidence="1" id="KW-0472">Membrane</keyword>
<sequence length="44" mass="4982">MEKEKKTRCFPRPPFGQKYIIHTLTAGYLAGVAATISVFKLLKK</sequence>
<evidence type="ECO:0000313" key="2">
    <source>
        <dbReference type="EMBL" id="MPN07289.1"/>
    </source>
</evidence>